<proteinExistence type="predicted"/>
<feature type="transmembrane region" description="Helical" evidence="1">
    <location>
        <begin position="12"/>
        <end position="31"/>
    </location>
</feature>
<gene>
    <name evidence="2" type="ORF">Abor_031_090</name>
</gene>
<evidence type="ECO:0000256" key="1">
    <source>
        <dbReference type="SAM" id="Phobius"/>
    </source>
</evidence>
<evidence type="ECO:0000313" key="3">
    <source>
        <dbReference type="Proteomes" id="UP000032670"/>
    </source>
</evidence>
<dbReference type="EMBL" id="BAMX01000031">
    <property type="protein sequence ID" value="GAN66924.1"/>
    <property type="molecule type" value="Genomic_DNA"/>
</dbReference>
<accession>A0A0D6NLJ9</accession>
<dbReference type="RefSeq" id="WP_048841961.1">
    <property type="nucleotide sequence ID" value="NZ_BAMX01000031.1"/>
</dbReference>
<keyword evidence="1" id="KW-0472">Membrane</keyword>
<accession>A0A6N3STL8</accession>
<protein>
    <submittedName>
        <fullName evidence="2">Uncharacterized protein</fullName>
    </submittedName>
</protein>
<dbReference type="GeneID" id="76205058"/>
<sequence>MEYTEISSNNKFAFGAYVIITLLLFILSACLGRHEMSSLLNNWSRLLAATSGLCSAWFWIAAAADDSKKLHNCVAAALSGSSVMFSAVNIPADWHTINAWLGVVLFALGLILNIALVVGIFFKRYRGLIIAKIK</sequence>
<evidence type="ECO:0000313" key="2">
    <source>
        <dbReference type="EMBL" id="GAN66924.1"/>
    </source>
</evidence>
<organism evidence="2 3">
    <name type="scientific">Acetobacter orientalis</name>
    <dbReference type="NCBI Taxonomy" id="146474"/>
    <lineage>
        <taxon>Bacteria</taxon>
        <taxon>Pseudomonadati</taxon>
        <taxon>Pseudomonadota</taxon>
        <taxon>Alphaproteobacteria</taxon>
        <taxon>Acetobacterales</taxon>
        <taxon>Acetobacteraceae</taxon>
        <taxon>Acetobacter</taxon>
    </lineage>
</organism>
<keyword evidence="3" id="KW-1185">Reference proteome</keyword>
<keyword evidence="1" id="KW-0812">Transmembrane</keyword>
<reference evidence="2 3" key="1">
    <citation type="submission" date="2012-11" db="EMBL/GenBank/DDBJ databases">
        <title>Whole genome sequence of Acetobacter orientalis 21F-2.</title>
        <authorList>
            <person name="Azuma Y."/>
            <person name="Higashiura N."/>
            <person name="Hirakawa H."/>
            <person name="Matsushita K."/>
        </authorList>
    </citation>
    <scope>NUCLEOTIDE SEQUENCE [LARGE SCALE GENOMIC DNA]</scope>
    <source>
        <strain evidence="2 3">21F-2</strain>
    </source>
</reference>
<name>A0A0D6NLJ9_9PROT</name>
<dbReference type="STRING" id="1231341.Abor_031_090"/>
<comment type="caution">
    <text evidence="2">The sequence shown here is derived from an EMBL/GenBank/DDBJ whole genome shotgun (WGS) entry which is preliminary data.</text>
</comment>
<dbReference type="AlphaFoldDB" id="A0A0D6NLJ9"/>
<feature type="transmembrane region" description="Helical" evidence="1">
    <location>
        <begin position="99"/>
        <end position="122"/>
    </location>
</feature>
<feature type="transmembrane region" description="Helical" evidence="1">
    <location>
        <begin position="43"/>
        <end position="62"/>
    </location>
</feature>
<dbReference type="Proteomes" id="UP000032670">
    <property type="component" value="Unassembled WGS sequence"/>
</dbReference>
<keyword evidence="1" id="KW-1133">Transmembrane helix</keyword>